<dbReference type="EMBL" id="KQ030898">
    <property type="protein sequence ID" value="KJZ68427.1"/>
    <property type="molecule type" value="Genomic_DNA"/>
</dbReference>
<accession>A0A0F7ZW64</accession>
<proteinExistence type="predicted"/>
<dbReference type="OrthoDB" id="5099774at2759"/>
<name>A0A0F7ZW64_9HYPO</name>
<sequence length="232" mass="25236">MAPASGSHADSNALRPGIRSSPNTATSISHPLPSYQTEARQDDPTPAAQQPGKSTLLAGTIDAAVTEGAQLEEVSSLRAPTRTIEHAPVSFTEAAEKIARDQTAAHEAKLAVLRALSEAFEQATRQFTSDAENSIAKQLATKFLKFWKQSLAEFEEPPKPTYGSVLASGRKSKGQLAVTVPAPLNRNHQTALRLQERPPVIPPKEDLRVFVRLNANAPARNHERYNTDPHRR</sequence>
<dbReference type="Proteomes" id="UP000054481">
    <property type="component" value="Unassembled WGS sequence"/>
</dbReference>
<evidence type="ECO:0000256" key="1">
    <source>
        <dbReference type="SAM" id="MobiDB-lite"/>
    </source>
</evidence>
<feature type="compositionally biased region" description="Polar residues" evidence="1">
    <location>
        <begin position="20"/>
        <end position="38"/>
    </location>
</feature>
<evidence type="ECO:0000313" key="3">
    <source>
        <dbReference type="Proteomes" id="UP000054481"/>
    </source>
</evidence>
<organism evidence="2 3">
    <name type="scientific">Hirsutella minnesotensis 3608</name>
    <dbReference type="NCBI Taxonomy" id="1043627"/>
    <lineage>
        <taxon>Eukaryota</taxon>
        <taxon>Fungi</taxon>
        <taxon>Dikarya</taxon>
        <taxon>Ascomycota</taxon>
        <taxon>Pezizomycotina</taxon>
        <taxon>Sordariomycetes</taxon>
        <taxon>Hypocreomycetidae</taxon>
        <taxon>Hypocreales</taxon>
        <taxon>Ophiocordycipitaceae</taxon>
        <taxon>Hirsutella</taxon>
    </lineage>
</organism>
<evidence type="ECO:0000313" key="2">
    <source>
        <dbReference type="EMBL" id="KJZ68427.1"/>
    </source>
</evidence>
<reference evidence="2 3" key="1">
    <citation type="journal article" date="2014" name="Genome Biol. Evol.">
        <title>Comparative genomics and transcriptomics analyses reveal divergent lifestyle features of nematode endoparasitic fungus Hirsutella minnesotensis.</title>
        <authorList>
            <person name="Lai Y."/>
            <person name="Liu K."/>
            <person name="Zhang X."/>
            <person name="Zhang X."/>
            <person name="Li K."/>
            <person name="Wang N."/>
            <person name="Shu C."/>
            <person name="Wu Y."/>
            <person name="Wang C."/>
            <person name="Bushley K.E."/>
            <person name="Xiang M."/>
            <person name="Liu X."/>
        </authorList>
    </citation>
    <scope>NUCLEOTIDE SEQUENCE [LARGE SCALE GENOMIC DNA]</scope>
    <source>
        <strain evidence="2 3">3608</strain>
    </source>
</reference>
<dbReference type="AlphaFoldDB" id="A0A0F7ZW64"/>
<keyword evidence="3" id="KW-1185">Reference proteome</keyword>
<gene>
    <name evidence="2" type="ORF">HIM_12179</name>
</gene>
<protein>
    <submittedName>
        <fullName evidence="2">Uncharacterized protein</fullName>
    </submittedName>
</protein>
<feature type="region of interest" description="Disordered" evidence="1">
    <location>
        <begin position="1"/>
        <end position="56"/>
    </location>
</feature>